<protein>
    <recommendedName>
        <fullName evidence="5">Caleosin</fullName>
    </recommendedName>
</protein>
<evidence type="ECO:0000256" key="1">
    <source>
        <dbReference type="ARBA" id="ARBA00006765"/>
    </source>
</evidence>
<evidence type="ECO:0000256" key="2">
    <source>
        <dbReference type="SAM" id="Phobius"/>
    </source>
</evidence>
<dbReference type="STRING" id="578458.D8QM27"/>
<dbReference type="OrthoDB" id="640742at2759"/>
<sequence>MSLQAHVAFFDRDGDGVIAPWDTYRGFRDIGFGLLLALNGAFLIHLTLSWLTCGTFFPDPLFRIRIKHIHKGTHGSTSGAYTTRGKFNRTVFDDTFAMYSSYPHTHITLKETLRMVHGNIDAFDVFGFLANLAEWLTAYAVLWPADGRMAKEDILGIYSGAYFYKISGRTPPPNLRFKPVN</sequence>
<dbReference type="GO" id="GO:0004497">
    <property type="term" value="F:monooxygenase activity"/>
    <property type="evidence" value="ECO:0007669"/>
    <property type="project" value="TreeGrafter"/>
</dbReference>
<accession>D8QM27</accession>
<evidence type="ECO:0000313" key="3">
    <source>
        <dbReference type="EMBL" id="EFI91208.1"/>
    </source>
</evidence>
<organism evidence="4">
    <name type="scientific">Schizophyllum commune (strain H4-8 / FGSC 9210)</name>
    <name type="common">Split gill fungus</name>
    <dbReference type="NCBI Taxonomy" id="578458"/>
    <lineage>
        <taxon>Eukaryota</taxon>
        <taxon>Fungi</taxon>
        <taxon>Dikarya</taxon>
        <taxon>Basidiomycota</taxon>
        <taxon>Agaricomycotina</taxon>
        <taxon>Agaricomycetes</taxon>
        <taxon>Agaricomycetidae</taxon>
        <taxon>Agaricales</taxon>
        <taxon>Schizophyllaceae</taxon>
        <taxon>Schizophyllum</taxon>
    </lineage>
</organism>
<dbReference type="OMA" id="FEFCEKS"/>
<dbReference type="GO" id="GO:0005509">
    <property type="term" value="F:calcium ion binding"/>
    <property type="evidence" value="ECO:0007669"/>
    <property type="project" value="TreeGrafter"/>
</dbReference>
<proteinExistence type="inferred from homology"/>
<keyword evidence="2" id="KW-1133">Transmembrane helix</keyword>
<dbReference type="eggNOG" id="ENOG502QQD0">
    <property type="taxonomic scope" value="Eukaryota"/>
</dbReference>
<comment type="similarity">
    <text evidence="1">Belongs to the caleosin family.</text>
</comment>
<dbReference type="InterPro" id="IPR007736">
    <property type="entry name" value="Caleosin-related"/>
</dbReference>
<dbReference type="VEuPathDB" id="FungiDB:SCHCODRAFT_02517392"/>
<keyword evidence="4" id="KW-1185">Reference proteome</keyword>
<dbReference type="GeneID" id="9588883"/>
<reference evidence="3 4" key="1">
    <citation type="journal article" date="2010" name="Nat. Biotechnol.">
        <title>Genome sequence of the model mushroom Schizophyllum commune.</title>
        <authorList>
            <person name="Ohm R.A."/>
            <person name="de Jong J.F."/>
            <person name="Lugones L.G."/>
            <person name="Aerts A."/>
            <person name="Kothe E."/>
            <person name="Stajich J.E."/>
            <person name="de Vries R.P."/>
            <person name="Record E."/>
            <person name="Levasseur A."/>
            <person name="Baker S.E."/>
            <person name="Bartholomew K.A."/>
            <person name="Coutinho P.M."/>
            <person name="Erdmann S."/>
            <person name="Fowler T.J."/>
            <person name="Gathman A.C."/>
            <person name="Lombard V."/>
            <person name="Henrissat B."/>
            <person name="Knabe N."/>
            <person name="Kuees U."/>
            <person name="Lilly W.W."/>
            <person name="Lindquist E."/>
            <person name="Lucas S."/>
            <person name="Magnuson J.K."/>
            <person name="Piumi F."/>
            <person name="Raudaskoski M."/>
            <person name="Salamov A."/>
            <person name="Schmutz J."/>
            <person name="Schwarze F.W.M.R."/>
            <person name="vanKuyk P.A."/>
            <person name="Horton J.S."/>
            <person name="Grigoriev I.V."/>
            <person name="Woesten H.A.B."/>
        </authorList>
    </citation>
    <scope>NUCLEOTIDE SEQUENCE [LARGE SCALE GENOMIC DNA]</scope>
    <source>
        <strain evidence="4">H4-8 / FGSC 9210</strain>
    </source>
</reference>
<dbReference type="KEGG" id="scm:SCHCO_02517392"/>
<evidence type="ECO:0008006" key="5">
    <source>
        <dbReference type="Google" id="ProtNLM"/>
    </source>
</evidence>
<evidence type="ECO:0000313" key="4">
    <source>
        <dbReference type="Proteomes" id="UP000007431"/>
    </source>
</evidence>
<gene>
    <name evidence="3" type="ORF">SCHCODRAFT_62697</name>
</gene>
<dbReference type="InParanoid" id="D8QM27"/>
<dbReference type="EMBL" id="GL377319">
    <property type="protein sequence ID" value="EFI91208.1"/>
    <property type="molecule type" value="Genomic_DNA"/>
</dbReference>
<dbReference type="Proteomes" id="UP000007431">
    <property type="component" value="Unassembled WGS sequence"/>
</dbReference>
<name>D8QM27_SCHCM</name>
<keyword evidence="2" id="KW-0472">Membrane</keyword>
<keyword evidence="2" id="KW-0812">Transmembrane</keyword>
<dbReference type="Pfam" id="PF05042">
    <property type="entry name" value="Caleosin"/>
    <property type="match status" value="1"/>
</dbReference>
<feature type="transmembrane region" description="Helical" evidence="2">
    <location>
        <begin position="30"/>
        <end position="57"/>
    </location>
</feature>
<dbReference type="PANTHER" id="PTHR31495">
    <property type="entry name" value="PEROXYGENASE 3-RELATED"/>
    <property type="match status" value="1"/>
</dbReference>
<dbReference type="PANTHER" id="PTHR31495:SF0">
    <property type="entry name" value="BINDING PROTEIN CALEOSIN, PUTATIVE (AFU_ORTHOLOGUE AFUA_5G13750)-RELATED"/>
    <property type="match status" value="1"/>
</dbReference>
<dbReference type="HOGENOM" id="CLU_062049_1_1_1"/>
<dbReference type="AlphaFoldDB" id="D8QM27"/>
<dbReference type="RefSeq" id="XP_003026111.1">
    <property type="nucleotide sequence ID" value="XM_003026065.1"/>
</dbReference>